<dbReference type="SUPFAM" id="SSF52540">
    <property type="entry name" value="P-loop containing nucleoside triphosphate hydrolases"/>
    <property type="match status" value="1"/>
</dbReference>
<keyword evidence="6 10" id="KW-0067">ATP-binding</keyword>
<accession>A0A448PIS5</accession>
<keyword evidence="3" id="KW-1003">Cell membrane</keyword>
<evidence type="ECO:0000256" key="3">
    <source>
        <dbReference type="ARBA" id="ARBA00022475"/>
    </source>
</evidence>
<dbReference type="PROSITE" id="PS50929">
    <property type="entry name" value="ABC_TM1F"/>
    <property type="match status" value="1"/>
</dbReference>
<name>A0A448PIS5_ACTVI</name>
<dbReference type="InterPro" id="IPR039421">
    <property type="entry name" value="Type_1_exporter"/>
</dbReference>
<evidence type="ECO:0000256" key="4">
    <source>
        <dbReference type="ARBA" id="ARBA00022692"/>
    </source>
</evidence>
<dbReference type="SMART" id="SM00382">
    <property type="entry name" value="AAA"/>
    <property type="match status" value="1"/>
</dbReference>
<keyword evidence="5" id="KW-0547">Nucleotide-binding</keyword>
<evidence type="ECO:0000256" key="6">
    <source>
        <dbReference type="ARBA" id="ARBA00022840"/>
    </source>
</evidence>
<dbReference type="PANTHER" id="PTHR43394:SF1">
    <property type="entry name" value="ATP-BINDING CASSETTE SUB-FAMILY B MEMBER 10, MITOCHONDRIAL"/>
    <property type="match status" value="1"/>
</dbReference>
<dbReference type="InterPro" id="IPR017871">
    <property type="entry name" value="ABC_transporter-like_CS"/>
</dbReference>
<dbReference type="GO" id="GO:0015421">
    <property type="term" value="F:ABC-type oligopeptide transporter activity"/>
    <property type="evidence" value="ECO:0007669"/>
    <property type="project" value="TreeGrafter"/>
</dbReference>
<dbReference type="SUPFAM" id="SSF90123">
    <property type="entry name" value="ABC transporter transmembrane region"/>
    <property type="match status" value="1"/>
</dbReference>
<proteinExistence type="inferred from homology"/>
<evidence type="ECO:0000313" key="11">
    <source>
        <dbReference type="Proteomes" id="UP000268658"/>
    </source>
</evidence>
<comment type="subcellular location">
    <subcellularLocation>
        <location evidence="1">Cell membrane</location>
        <topology evidence="1">Multi-pass membrane protein</topology>
    </subcellularLocation>
</comment>
<dbReference type="Proteomes" id="UP000268658">
    <property type="component" value="Chromosome"/>
</dbReference>
<evidence type="ECO:0000256" key="8">
    <source>
        <dbReference type="ARBA" id="ARBA00023136"/>
    </source>
</evidence>
<dbReference type="Pfam" id="PF00005">
    <property type="entry name" value="ABC_tran"/>
    <property type="match status" value="1"/>
</dbReference>
<keyword evidence="2" id="KW-0813">Transport</keyword>
<dbReference type="Gene3D" id="3.40.50.300">
    <property type="entry name" value="P-loop containing nucleotide triphosphate hydrolases"/>
    <property type="match status" value="1"/>
</dbReference>
<keyword evidence="7" id="KW-1133">Transmembrane helix</keyword>
<dbReference type="EC" id="3.6.3.-" evidence="10"/>
<keyword evidence="10" id="KW-0378">Hydrolase</keyword>
<dbReference type="InterPro" id="IPR003593">
    <property type="entry name" value="AAA+_ATPase"/>
</dbReference>
<dbReference type="Gene3D" id="1.20.1560.10">
    <property type="entry name" value="ABC transporter type 1, transmembrane domain"/>
    <property type="match status" value="1"/>
</dbReference>
<comment type="similarity">
    <text evidence="9">Belongs to the ABC transporter superfamily. Lipid exporter (TC 3.A.1.106) family.</text>
</comment>
<evidence type="ECO:0000256" key="1">
    <source>
        <dbReference type="ARBA" id="ARBA00004651"/>
    </source>
</evidence>
<evidence type="ECO:0000256" key="7">
    <source>
        <dbReference type="ARBA" id="ARBA00022989"/>
    </source>
</evidence>
<protein>
    <submittedName>
        <fullName evidence="10">Multidrug export ATP-binding/permease protein SAV1866</fullName>
        <ecNumber evidence="10">3.6.3.-</ecNumber>
    </submittedName>
</protein>
<dbReference type="PROSITE" id="PS50893">
    <property type="entry name" value="ABC_TRANSPORTER_2"/>
    <property type="match status" value="1"/>
</dbReference>
<dbReference type="InterPro" id="IPR011527">
    <property type="entry name" value="ABC1_TM_dom"/>
</dbReference>
<dbReference type="RefSeq" id="WP_126413439.1">
    <property type="nucleotide sequence ID" value="NZ_JASPER010000044.1"/>
</dbReference>
<dbReference type="FunFam" id="3.40.50.300:FF:000299">
    <property type="entry name" value="ABC transporter ATP-binding protein/permease"/>
    <property type="match status" value="1"/>
</dbReference>
<dbReference type="InterPro" id="IPR036640">
    <property type="entry name" value="ABC1_TM_sf"/>
</dbReference>
<evidence type="ECO:0000256" key="2">
    <source>
        <dbReference type="ARBA" id="ARBA00022448"/>
    </source>
</evidence>
<dbReference type="GO" id="GO:0016887">
    <property type="term" value="F:ATP hydrolysis activity"/>
    <property type="evidence" value="ECO:0007669"/>
    <property type="project" value="InterPro"/>
</dbReference>
<gene>
    <name evidence="10" type="ORF">NCTC10951_00711</name>
</gene>
<dbReference type="AlphaFoldDB" id="A0A448PIS5"/>
<evidence type="ECO:0000256" key="5">
    <source>
        <dbReference type="ARBA" id="ARBA00022741"/>
    </source>
</evidence>
<dbReference type="InterPro" id="IPR027417">
    <property type="entry name" value="P-loop_NTPase"/>
</dbReference>
<dbReference type="InterPro" id="IPR003439">
    <property type="entry name" value="ABC_transporter-like_ATP-bd"/>
</dbReference>
<evidence type="ECO:0000256" key="9">
    <source>
        <dbReference type="ARBA" id="ARBA00061644"/>
    </source>
</evidence>
<dbReference type="GO" id="GO:0005524">
    <property type="term" value="F:ATP binding"/>
    <property type="evidence" value="ECO:0007669"/>
    <property type="project" value="UniProtKB-KW"/>
</dbReference>
<dbReference type="PROSITE" id="PS00211">
    <property type="entry name" value="ABC_TRANSPORTER_1"/>
    <property type="match status" value="1"/>
</dbReference>
<dbReference type="PANTHER" id="PTHR43394">
    <property type="entry name" value="ATP-DEPENDENT PERMEASE MDL1, MITOCHONDRIAL"/>
    <property type="match status" value="1"/>
</dbReference>
<keyword evidence="8" id="KW-0472">Membrane</keyword>
<dbReference type="GO" id="GO:0005886">
    <property type="term" value="C:plasma membrane"/>
    <property type="evidence" value="ECO:0007669"/>
    <property type="project" value="UniProtKB-SubCell"/>
</dbReference>
<organism evidence="10 11">
    <name type="scientific">Actinomyces viscosus</name>
    <dbReference type="NCBI Taxonomy" id="1656"/>
    <lineage>
        <taxon>Bacteria</taxon>
        <taxon>Bacillati</taxon>
        <taxon>Actinomycetota</taxon>
        <taxon>Actinomycetes</taxon>
        <taxon>Actinomycetales</taxon>
        <taxon>Actinomycetaceae</taxon>
        <taxon>Actinomyces</taxon>
    </lineage>
</organism>
<evidence type="ECO:0000313" key="10">
    <source>
        <dbReference type="EMBL" id="VEI14835.1"/>
    </source>
</evidence>
<dbReference type="Pfam" id="PF00664">
    <property type="entry name" value="ABC_membrane"/>
    <property type="match status" value="1"/>
</dbReference>
<dbReference type="CDD" id="cd07346">
    <property type="entry name" value="ABC_6TM_exporters"/>
    <property type="match status" value="1"/>
</dbReference>
<dbReference type="EMBL" id="LR134477">
    <property type="protein sequence ID" value="VEI14835.1"/>
    <property type="molecule type" value="Genomic_DNA"/>
</dbReference>
<reference evidence="10 11" key="1">
    <citation type="submission" date="2018-12" db="EMBL/GenBank/DDBJ databases">
        <authorList>
            <consortium name="Pathogen Informatics"/>
        </authorList>
    </citation>
    <scope>NUCLEOTIDE SEQUENCE [LARGE SCALE GENOMIC DNA]</scope>
    <source>
        <strain evidence="10 11">NCTC10951</strain>
    </source>
</reference>
<keyword evidence="4" id="KW-0812">Transmembrane</keyword>
<dbReference type="OrthoDB" id="9806127at2"/>
<dbReference type="KEGG" id="avc:NCTC10951_00711"/>
<sequence length="596" mass="63047">MGLLDTLETEVPGTTYGEVTLVRRVAREIHEDRRWLLIAGALGLLAGLANAALPFLTTAALDAAVANRGTTRVLVLLAIGALVGSTGWLLGVVSGGLAGAASENLVLQLRRSLLQAFPEKGLAFFQSHATGNLASRVVVDTAQVGGIIRTIVGALSDTTLVISLSVVLFVIDLELGAVTLALGALICAITFMFRKVSRIYARRMAQSTGALAGHVFEITAGAEVIRSFGAETLAEREFDELHSRWYQVTLAVNRLFSGIFPALVALTGCATVAVVAVGGPRVADGSLVLSTWFLFLQCVALFWGPITGLSSVWSSVQSGLASAERVFSVIDEQPQGLLTGTVVPEELKGRIEVDNVSFRYAGAADDQLHNVSLSVETGERIAIVGPTGAGKTTLLKLLLGAFGNYRGDIRFVGIELRNIDPAALRRGIGVVTQEVYLFEGSVADNIAAGLPGATREQVEAVCSRLAGGDWVTLFDEGLDTKLQQNGAQLSAGQRQLIVLARVLLEDPDILVLDEPTSNLDPLTDWSVQQALSDASRGRTCIMVAHRPQTLYWVDRVVVIRNGTVEAQGHVNEVKVRDEDLAGAPLAGPGSSPSEGT</sequence>